<feature type="transmembrane region" description="Helical" evidence="8">
    <location>
        <begin position="203"/>
        <end position="227"/>
    </location>
</feature>
<evidence type="ECO:0000259" key="9">
    <source>
        <dbReference type="PROSITE" id="PS50262"/>
    </source>
</evidence>
<dbReference type="EMBL" id="CAJHNH020006757">
    <property type="protein sequence ID" value="CAG5134064.1"/>
    <property type="molecule type" value="Genomic_DNA"/>
</dbReference>
<keyword evidence="3 8" id="KW-1133">Transmembrane helix</keyword>
<dbReference type="GO" id="GO:0005886">
    <property type="term" value="C:plasma membrane"/>
    <property type="evidence" value="ECO:0007669"/>
    <property type="project" value="TreeGrafter"/>
</dbReference>
<reference evidence="10" key="1">
    <citation type="submission" date="2021-04" db="EMBL/GenBank/DDBJ databases">
        <authorList>
            <consortium name="Molecular Ecology Group"/>
        </authorList>
    </citation>
    <scope>NUCLEOTIDE SEQUENCE</scope>
</reference>
<protein>
    <recommendedName>
        <fullName evidence="9">G-protein coupled receptors family 1 profile domain-containing protein</fullName>
    </recommendedName>
</protein>
<sequence>MATANSSESTLPTLAVDDGILVSDKMLTYFTMINTLGIGQSMTILGLIVNILNIIVFVRQGLQDPVNISLLGLSISDFGSLFFHFFANLSWMPDIQMLDLPFYPGQFSYFFVWIHMVFTRVTTGTTAWITFERCLCIVVPMKIKSIVTPRRTILFIVVLNVIMFASVAPVLYTTQFIWMFDSHRNKSILGIMKTAGSGYIQNIAFWINNILPTIFFIFITICTFILVKSLQKHAKWKEQTVSSPNQKDVSNRDTKVAKMVSIISIVFIFCYAPGTILFIFFVVFPELTFAGKQRNLLVGIFTILLQLEVVNATANFFIYLSMSSRFKSTFKDIFCGICSAVNQTANSNVPTV</sequence>
<dbReference type="InterPro" id="IPR017452">
    <property type="entry name" value="GPCR_Rhodpsn_7TM"/>
</dbReference>
<evidence type="ECO:0000256" key="8">
    <source>
        <dbReference type="SAM" id="Phobius"/>
    </source>
</evidence>
<keyword evidence="2 8" id="KW-0812">Transmembrane</keyword>
<evidence type="ECO:0000256" key="1">
    <source>
        <dbReference type="ARBA" id="ARBA00004141"/>
    </source>
</evidence>
<dbReference type="OrthoDB" id="5952950at2759"/>
<dbReference type="PANTHER" id="PTHR24243">
    <property type="entry name" value="G-PROTEIN COUPLED RECEPTOR"/>
    <property type="match status" value="1"/>
</dbReference>
<evidence type="ECO:0000256" key="3">
    <source>
        <dbReference type="ARBA" id="ARBA00022989"/>
    </source>
</evidence>
<dbReference type="AlphaFoldDB" id="A0A8S3ZYW9"/>
<feature type="transmembrane region" description="Helical" evidence="8">
    <location>
        <begin position="36"/>
        <end position="58"/>
    </location>
</feature>
<comment type="subcellular location">
    <subcellularLocation>
        <location evidence="1">Membrane</location>
        <topology evidence="1">Multi-pass membrane protein</topology>
    </subcellularLocation>
</comment>
<accession>A0A8S3ZYW9</accession>
<keyword evidence="5 8" id="KW-0472">Membrane</keyword>
<evidence type="ECO:0000256" key="5">
    <source>
        <dbReference type="ARBA" id="ARBA00023136"/>
    </source>
</evidence>
<keyword evidence="7" id="KW-0807">Transducer</keyword>
<feature type="transmembrane region" description="Helical" evidence="8">
    <location>
        <begin position="152"/>
        <end position="172"/>
    </location>
</feature>
<comment type="caution">
    <text evidence="10">The sequence shown here is derived from an EMBL/GenBank/DDBJ whole genome shotgun (WGS) entry which is preliminary data.</text>
</comment>
<dbReference type="GO" id="GO:0008528">
    <property type="term" value="F:G protein-coupled peptide receptor activity"/>
    <property type="evidence" value="ECO:0007669"/>
    <property type="project" value="InterPro"/>
</dbReference>
<evidence type="ECO:0000256" key="6">
    <source>
        <dbReference type="ARBA" id="ARBA00023170"/>
    </source>
</evidence>
<name>A0A8S3ZYW9_9EUPU</name>
<evidence type="ECO:0000313" key="10">
    <source>
        <dbReference type="EMBL" id="CAG5134064.1"/>
    </source>
</evidence>
<dbReference type="SUPFAM" id="SSF81321">
    <property type="entry name" value="Family A G protein-coupled receptor-like"/>
    <property type="match status" value="1"/>
</dbReference>
<dbReference type="InterPro" id="IPR000276">
    <property type="entry name" value="GPCR_Rhodpsn"/>
</dbReference>
<gene>
    <name evidence="10" type="ORF">CUNI_LOCUS19622</name>
</gene>
<keyword evidence="6" id="KW-0675">Receptor</keyword>
<dbReference type="PRINTS" id="PR00237">
    <property type="entry name" value="GPCRRHODOPSN"/>
</dbReference>
<dbReference type="InterPro" id="IPR019427">
    <property type="entry name" value="7TM_GPCR_serpentine_rcpt_Srw"/>
</dbReference>
<evidence type="ECO:0000256" key="4">
    <source>
        <dbReference type="ARBA" id="ARBA00023040"/>
    </source>
</evidence>
<evidence type="ECO:0000313" key="11">
    <source>
        <dbReference type="Proteomes" id="UP000678393"/>
    </source>
</evidence>
<proteinExistence type="predicted"/>
<feature type="transmembrane region" description="Helical" evidence="8">
    <location>
        <begin position="260"/>
        <end position="284"/>
    </location>
</feature>
<feature type="transmembrane region" description="Helical" evidence="8">
    <location>
        <begin position="70"/>
        <end position="87"/>
    </location>
</feature>
<feature type="transmembrane region" description="Helical" evidence="8">
    <location>
        <begin position="107"/>
        <end position="131"/>
    </location>
</feature>
<dbReference type="Proteomes" id="UP000678393">
    <property type="component" value="Unassembled WGS sequence"/>
</dbReference>
<dbReference type="Gene3D" id="1.20.1070.10">
    <property type="entry name" value="Rhodopsin 7-helix transmembrane proteins"/>
    <property type="match status" value="1"/>
</dbReference>
<dbReference type="PROSITE" id="PS50262">
    <property type="entry name" value="G_PROTEIN_RECEP_F1_2"/>
    <property type="match status" value="1"/>
</dbReference>
<feature type="transmembrane region" description="Helical" evidence="8">
    <location>
        <begin position="296"/>
        <end position="320"/>
    </location>
</feature>
<keyword evidence="4" id="KW-0297">G-protein coupled receptor</keyword>
<keyword evidence="11" id="KW-1185">Reference proteome</keyword>
<dbReference type="Pfam" id="PF10324">
    <property type="entry name" value="7TM_GPCR_Srw"/>
    <property type="match status" value="1"/>
</dbReference>
<organism evidence="10 11">
    <name type="scientific">Candidula unifasciata</name>
    <dbReference type="NCBI Taxonomy" id="100452"/>
    <lineage>
        <taxon>Eukaryota</taxon>
        <taxon>Metazoa</taxon>
        <taxon>Spiralia</taxon>
        <taxon>Lophotrochozoa</taxon>
        <taxon>Mollusca</taxon>
        <taxon>Gastropoda</taxon>
        <taxon>Heterobranchia</taxon>
        <taxon>Euthyneura</taxon>
        <taxon>Panpulmonata</taxon>
        <taxon>Eupulmonata</taxon>
        <taxon>Stylommatophora</taxon>
        <taxon>Helicina</taxon>
        <taxon>Helicoidea</taxon>
        <taxon>Geomitridae</taxon>
        <taxon>Candidula</taxon>
    </lineage>
</organism>
<evidence type="ECO:0000256" key="2">
    <source>
        <dbReference type="ARBA" id="ARBA00022692"/>
    </source>
</evidence>
<evidence type="ECO:0000256" key="7">
    <source>
        <dbReference type="ARBA" id="ARBA00023224"/>
    </source>
</evidence>
<feature type="domain" description="G-protein coupled receptors family 1 profile" evidence="9">
    <location>
        <begin position="49"/>
        <end position="319"/>
    </location>
</feature>
<dbReference type="PANTHER" id="PTHR24243:SF230">
    <property type="entry name" value="G-PROTEIN COUPLED RECEPTORS FAMILY 1 PROFILE DOMAIN-CONTAINING PROTEIN"/>
    <property type="match status" value="1"/>
</dbReference>